<dbReference type="HOGENOM" id="CLU_037162_27_0_9"/>
<dbReference type="SUPFAM" id="SSF55811">
    <property type="entry name" value="Nudix"/>
    <property type="match status" value="1"/>
</dbReference>
<dbReference type="GO" id="GO:0016818">
    <property type="term" value="F:hydrolase activity, acting on acid anhydrides, in phosphorus-containing anhydrides"/>
    <property type="evidence" value="ECO:0007669"/>
    <property type="project" value="TreeGrafter"/>
</dbReference>
<keyword evidence="4" id="KW-0378">Hydrolase</keyword>
<feature type="domain" description="Nudix hydrolase" evidence="6">
    <location>
        <begin position="4"/>
        <end position="139"/>
    </location>
</feature>
<dbReference type="Proteomes" id="UP000030647">
    <property type="component" value="Unassembled WGS sequence"/>
</dbReference>
<dbReference type="PANTHER" id="PTHR43758">
    <property type="entry name" value="7,8-DIHYDRO-8-OXOGUANINE TRIPHOSPHATASE"/>
    <property type="match status" value="1"/>
</dbReference>
<keyword evidence="3" id="KW-0479">Metal-binding</keyword>
<dbReference type="InterPro" id="IPR015797">
    <property type="entry name" value="NUDIX_hydrolase-like_dom_sf"/>
</dbReference>
<proteinExistence type="inferred from homology"/>
<dbReference type="PROSITE" id="PS51462">
    <property type="entry name" value="NUDIX"/>
    <property type="match status" value="1"/>
</dbReference>
<dbReference type="Pfam" id="PF00293">
    <property type="entry name" value="NUDIX"/>
    <property type="match status" value="1"/>
</dbReference>
<protein>
    <submittedName>
        <fullName evidence="7">MutX</fullName>
    </submittedName>
</protein>
<dbReference type="GO" id="GO:0005737">
    <property type="term" value="C:cytoplasm"/>
    <property type="evidence" value="ECO:0007669"/>
    <property type="project" value="TreeGrafter"/>
</dbReference>
<evidence type="ECO:0000256" key="4">
    <source>
        <dbReference type="ARBA" id="ARBA00022801"/>
    </source>
</evidence>
<sequence>MAMAKYRYTLALLTDGRQVLMLNRFKSPYPGLWNGIGGKVEAGETPAQAAQREIREETAIEDHAYQLSQLGLMDWYVDGVFRDGIYLFKAELAAPIVKSQYPQWMREGILQPYPPEWLTRADNTGVVADIQRLIPQLLAGKPIYVHTDFVADRLTDFTLLDPVRVPRDEEGNLL</sequence>
<gene>
    <name evidence="7" type="primary">mutX</name>
    <name evidence="7" type="ORF">L248_0965</name>
</gene>
<dbReference type="Gene3D" id="3.90.79.10">
    <property type="entry name" value="Nucleoside Triphosphate Pyrophosphohydrolase"/>
    <property type="match status" value="1"/>
</dbReference>
<dbReference type="GO" id="GO:0046872">
    <property type="term" value="F:metal ion binding"/>
    <property type="evidence" value="ECO:0007669"/>
    <property type="project" value="UniProtKB-KW"/>
</dbReference>
<dbReference type="eggNOG" id="COG1051">
    <property type="taxonomic scope" value="Bacteria"/>
</dbReference>
<comment type="similarity">
    <text evidence="2">Belongs to the Nudix hydrolase family.</text>
</comment>
<dbReference type="PANTHER" id="PTHR43758:SF8">
    <property type="entry name" value="8-OXO-DGTP DIPHOSPHATASE YTKD-RELATED"/>
    <property type="match status" value="1"/>
</dbReference>
<dbReference type="InterPro" id="IPR000086">
    <property type="entry name" value="NUDIX_hydrolase_dom"/>
</dbReference>
<dbReference type="CDD" id="cd18886">
    <property type="entry name" value="NUDIX_MutT_Nudt1"/>
    <property type="match status" value="1"/>
</dbReference>
<evidence type="ECO:0000313" key="8">
    <source>
        <dbReference type="Proteomes" id="UP000030647"/>
    </source>
</evidence>
<accession>U4TRA6</accession>
<keyword evidence="5" id="KW-0460">Magnesium</keyword>
<evidence type="ECO:0000256" key="2">
    <source>
        <dbReference type="ARBA" id="ARBA00005582"/>
    </source>
</evidence>
<keyword evidence="8" id="KW-1185">Reference proteome</keyword>
<evidence type="ECO:0000256" key="5">
    <source>
        <dbReference type="ARBA" id="ARBA00022842"/>
    </source>
</evidence>
<evidence type="ECO:0000256" key="3">
    <source>
        <dbReference type="ARBA" id="ARBA00022723"/>
    </source>
</evidence>
<comment type="cofactor">
    <cofactor evidence="1">
        <name>Mg(2+)</name>
        <dbReference type="ChEBI" id="CHEBI:18420"/>
    </cofactor>
</comment>
<evidence type="ECO:0000256" key="1">
    <source>
        <dbReference type="ARBA" id="ARBA00001946"/>
    </source>
</evidence>
<name>U4TRA6_9LACO</name>
<organism evidence="7 8">
    <name type="scientific">Schleiferilactobacillus shenzhenensis LY-73</name>
    <dbReference type="NCBI Taxonomy" id="1231336"/>
    <lineage>
        <taxon>Bacteria</taxon>
        <taxon>Bacillati</taxon>
        <taxon>Bacillota</taxon>
        <taxon>Bacilli</taxon>
        <taxon>Lactobacillales</taxon>
        <taxon>Lactobacillaceae</taxon>
        <taxon>Schleiferilactobacillus</taxon>
    </lineage>
</organism>
<evidence type="ECO:0000259" key="6">
    <source>
        <dbReference type="PROSITE" id="PS51462"/>
    </source>
</evidence>
<reference evidence="8" key="1">
    <citation type="journal article" date="2013" name="Genome Announc.">
        <title>Whole-Genome Sequencing of Lactobacillus shenzhenensis Strain LY-73T.</title>
        <authorList>
            <person name="Lin Z."/>
            <person name="Liu Z."/>
            <person name="Yang R."/>
            <person name="Zou Y."/>
            <person name="Wan D."/>
            <person name="Chen J."/>
            <person name="Guo M."/>
            <person name="Zhao J."/>
            <person name="Fang C."/>
            <person name="Yang R."/>
            <person name="Liu F."/>
        </authorList>
    </citation>
    <scope>NUCLEOTIDE SEQUENCE [LARGE SCALE GENOMIC DNA]</scope>
    <source>
        <strain evidence="8">LY-73</strain>
    </source>
</reference>
<evidence type="ECO:0000313" key="7">
    <source>
        <dbReference type="EMBL" id="ERL64423.1"/>
    </source>
</evidence>
<dbReference type="EMBL" id="KI271598">
    <property type="protein sequence ID" value="ERL64423.1"/>
    <property type="molecule type" value="Genomic_DNA"/>
</dbReference>
<dbReference type="AlphaFoldDB" id="U4TRA6"/>
<dbReference type="STRING" id="1231336.L248_0965"/>